<dbReference type="InterPro" id="IPR028098">
    <property type="entry name" value="Glyco_trans_4-like_N"/>
</dbReference>
<feature type="domain" description="Glycosyltransferase subfamily 4-like N-terminal" evidence="2">
    <location>
        <begin position="28"/>
        <end position="209"/>
    </location>
</feature>
<dbReference type="Gene3D" id="3.40.50.2000">
    <property type="entry name" value="Glycogen Phosphorylase B"/>
    <property type="match status" value="2"/>
</dbReference>
<dbReference type="CDD" id="cd03794">
    <property type="entry name" value="GT4_WbuB-like"/>
    <property type="match status" value="1"/>
</dbReference>
<dbReference type="InterPro" id="IPR001296">
    <property type="entry name" value="Glyco_trans_1"/>
</dbReference>
<dbReference type="Pfam" id="PF13579">
    <property type="entry name" value="Glyco_trans_4_4"/>
    <property type="match status" value="1"/>
</dbReference>
<evidence type="ECO:0000313" key="4">
    <source>
        <dbReference type="Proteomes" id="UP000807825"/>
    </source>
</evidence>
<evidence type="ECO:0000259" key="1">
    <source>
        <dbReference type="Pfam" id="PF00534"/>
    </source>
</evidence>
<dbReference type="Proteomes" id="UP000807825">
    <property type="component" value="Unassembled WGS sequence"/>
</dbReference>
<dbReference type="Pfam" id="PF00534">
    <property type="entry name" value="Glycos_transf_1"/>
    <property type="match status" value="1"/>
</dbReference>
<reference evidence="3" key="1">
    <citation type="submission" date="2020-07" db="EMBL/GenBank/DDBJ databases">
        <title>Huge and variable diversity of episymbiotic CPR bacteria and DPANN archaea in groundwater ecosystems.</title>
        <authorList>
            <person name="He C.Y."/>
            <person name="Keren R."/>
            <person name="Whittaker M."/>
            <person name="Farag I.F."/>
            <person name="Doudna J."/>
            <person name="Cate J.H.D."/>
            <person name="Banfield J.F."/>
        </authorList>
    </citation>
    <scope>NUCLEOTIDE SEQUENCE</scope>
    <source>
        <strain evidence="3">NC_groundwater_1664_Pr3_B-0.1um_52_9</strain>
    </source>
</reference>
<accession>A0A9D6Z0H6</accession>
<dbReference type="GO" id="GO:0016758">
    <property type="term" value="F:hexosyltransferase activity"/>
    <property type="evidence" value="ECO:0007669"/>
    <property type="project" value="TreeGrafter"/>
</dbReference>
<dbReference type="EMBL" id="JACRDE010000290">
    <property type="protein sequence ID" value="MBI5249958.1"/>
    <property type="molecule type" value="Genomic_DNA"/>
</dbReference>
<protein>
    <submittedName>
        <fullName evidence="3">Glycosyltransferase family 4 protein</fullName>
    </submittedName>
</protein>
<dbReference type="PANTHER" id="PTHR45947:SF3">
    <property type="entry name" value="SULFOQUINOVOSYL TRANSFERASE SQD2"/>
    <property type="match status" value="1"/>
</dbReference>
<dbReference type="SUPFAM" id="SSF53756">
    <property type="entry name" value="UDP-Glycosyltransferase/glycogen phosphorylase"/>
    <property type="match status" value="1"/>
</dbReference>
<dbReference type="PANTHER" id="PTHR45947">
    <property type="entry name" value="SULFOQUINOVOSYL TRANSFERASE SQD2"/>
    <property type="match status" value="1"/>
</dbReference>
<comment type="caution">
    <text evidence="3">The sequence shown here is derived from an EMBL/GenBank/DDBJ whole genome shotgun (WGS) entry which is preliminary data.</text>
</comment>
<gene>
    <name evidence="3" type="ORF">HY912_10735</name>
</gene>
<proteinExistence type="predicted"/>
<dbReference type="AlphaFoldDB" id="A0A9D6Z0H6"/>
<dbReference type="InterPro" id="IPR050194">
    <property type="entry name" value="Glycosyltransferase_grp1"/>
</dbReference>
<name>A0A9D6Z0H6_9BACT</name>
<evidence type="ECO:0000259" key="2">
    <source>
        <dbReference type="Pfam" id="PF13579"/>
    </source>
</evidence>
<evidence type="ECO:0000313" key="3">
    <source>
        <dbReference type="EMBL" id="MBI5249958.1"/>
    </source>
</evidence>
<sequence>MHLTVTKAMKIALVCPVYPPEIVPSAVMQAQLAESLCAKGHHVTVYTTFPSLPQGRVFDGYRRSLWSVLQQGQLRLIRCFSFTIGEKRTRLWRALSHLSFALTSALRLLLEDKPDLIVANMAPVISSPIIVMTAKLLKVPVANNIQDLFPEAVESARMISSGGLAAKIALWIDRITCRMADTTIVLSESFKDALMKTRKVPAEKIEIIRSWVDGSKIKSMSRDNSWRKETEIPLNKFVAMFAGTMGLASGVDVLVDVAAKLRNDGHDDILIVCIGEGLLKPKMVQSVSEQRLNNIVFLPFQPEERLSEVQSTADVFLLPMEKSHAVSSVPSKLITYLAVGRPILAAVDAGSSIAKRVHLANCGLVVPPGDAAEIAKGLIEMKADALKLEKHGSNGRKFFQQYMDMPIALAEFESLSSRMVAGKGCTKTLSDGDVLNTH</sequence>
<feature type="domain" description="Glycosyl transferase family 1" evidence="1">
    <location>
        <begin position="225"/>
        <end position="397"/>
    </location>
</feature>
<organism evidence="3 4">
    <name type="scientific">Desulfomonile tiedjei</name>
    <dbReference type="NCBI Taxonomy" id="2358"/>
    <lineage>
        <taxon>Bacteria</taxon>
        <taxon>Pseudomonadati</taxon>
        <taxon>Thermodesulfobacteriota</taxon>
        <taxon>Desulfomonilia</taxon>
        <taxon>Desulfomonilales</taxon>
        <taxon>Desulfomonilaceae</taxon>
        <taxon>Desulfomonile</taxon>
    </lineage>
</organism>